<keyword evidence="4 5" id="KW-0472">Membrane</keyword>
<evidence type="ECO:0000256" key="3">
    <source>
        <dbReference type="ARBA" id="ARBA00022989"/>
    </source>
</evidence>
<name>A0A1U7NKT8_9FIRM</name>
<comment type="subcellular location">
    <subcellularLocation>
        <location evidence="1">Membrane</location>
        <topology evidence="1">Multi-pass membrane protein</topology>
    </subcellularLocation>
</comment>
<dbReference type="Pfam" id="PF00654">
    <property type="entry name" value="Voltage_CLC"/>
    <property type="match status" value="1"/>
</dbReference>
<keyword evidence="7" id="KW-1185">Reference proteome</keyword>
<dbReference type="AlphaFoldDB" id="A0A1U7NKT8"/>
<dbReference type="OrthoDB" id="9767361at2"/>
<feature type="transmembrane region" description="Helical" evidence="5">
    <location>
        <begin position="152"/>
        <end position="177"/>
    </location>
</feature>
<evidence type="ECO:0000256" key="1">
    <source>
        <dbReference type="ARBA" id="ARBA00004141"/>
    </source>
</evidence>
<feature type="transmembrane region" description="Helical" evidence="5">
    <location>
        <begin position="58"/>
        <end position="75"/>
    </location>
</feature>
<feature type="transmembrane region" description="Helical" evidence="5">
    <location>
        <begin position="303"/>
        <end position="325"/>
    </location>
</feature>
<evidence type="ECO:0000313" key="6">
    <source>
        <dbReference type="EMBL" id="OLU45029.1"/>
    </source>
</evidence>
<dbReference type="GO" id="GO:0016020">
    <property type="term" value="C:membrane"/>
    <property type="evidence" value="ECO:0007669"/>
    <property type="project" value="UniProtKB-SubCell"/>
</dbReference>
<dbReference type="PANTHER" id="PTHR43427:SF12">
    <property type="entry name" value="CHLORIDE TRANSPORTER"/>
    <property type="match status" value="1"/>
</dbReference>
<organism evidence="6 7">
    <name type="scientific">Dubosiella newyorkensis</name>
    <dbReference type="NCBI Taxonomy" id="1862672"/>
    <lineage>
        <taxon>Bacteria</taxon>
        <taxon>Bacillati</taxon>
        <taxon>Bacillota</taxon>
        <taxon>Erysipelotrichia</taxon>
        <taxon>Erysipelotrichales</taxon>
        <taxon>Erysipelotrichaceae</taxon>
        <taxon>Dubosiella</taxon>
    </lineage>
</organism>
<dbReference type="PRINTS" id="PR00762">
    <property type="entry name" value="CLCHANNEL"/>
</dbReference>
<dbReference type="EMBL" id="MPKA01000090">
    <property type="protein sequence ID" value="OLU45029.1"/>
    <property type="molecule type" value="Genomic_DNA"/>
</dbReference>
<dbReference type="GO" id="GO:0015108">
    <property type="term" value="F:chloride transmembrane transporter activity"/>
    <property type="evidence" value="ECO:0007669"/>
    <property type="project" value="InterPro"/>
</dbReference>
<keyword evidence="3 5" id="KW-1133">Transmembrane helix</keyword>
<reference evidence="6 7" key="1">
    <citation type="submission" date="2016-11" db="EMBL/GenBank/DDBJ databases">
        <title>Description of two novel members of the family Erysipelotrichaceae: Ileibacterium lipovorans gen. nov., sp. nov. and Dubosiella newyorkensis, gen. nov., sp. nov.</title>
        <authorList>
            <person name="Cox L.M."/>
            <person name="Sohn J."/>
            <person name="Tyrrell K.L."/>
            <person name="Citron D.M."/>
            <person name="Lawson P.A."/>
            <person name="Patel N.B."/>
            <person name="Iizumi T."/>
            <person name="Perez-Perez G.I."/>
            <person name="Goldstein E.J."/>
            <person name="Blaser M.J."/>
        </authorList>
    </citation>
    <scope>NUCLEOTIDE SEQUENCE [LARGE SCALE GENOMIC DNA]</scope>
    <source>
        <strain evidence="6 7">NYU-BL-A4</strain>
    </source>
</reference>
<dbReference type="SUPFAM" id="SSF81340">
    <property type="entry name" value="Clc chloride channel"/>
    <property type="match status" value="1"/>
</dbReference>
<evidence type="ECO:0000256" key="2">
    <source>
        <dbReference type="ARBA" id="ARBA00022692"/>
    </source>
</evidence>
<sequence>MNQKELFKKALQRTFMNYEELAVLTLVGIVIGLCVSLFEVFFGYGLEYMIEIHHRTKNWLLLILPLAGLLIVYLFQHTGKDCMKGMNLVFEVSQGISKRIPKRMVPLMILGTWISNLVGASVGREGVAMQIGAAISDTFSKPFLKYKDAKSIFLVVGMAAGFSGLFGTPFTAIFFAMEVLVAGVLKYRAMAPTISSSFSAAWLSSKFGIYKKFENIQFPFEITWKMLLALVGLGILFGIVGGLFAYTMKKVKRAMKRKIPDPYKRIFYGGIVIAIVLFVWNQGRYSLLGENLIDAALRYGTIYWYDWIGKFVCTIFCLSIGFMGGEVTPLFAIGSSLGFMVASFFGFPPVMGAALGYSAVFGAGTNTFLAPVMIGMEIFGFQYFPLFFIVCAVAHIVNRHQSIYALQKREG</sequence>
<dbReference type="InterPro" id="IPR050368">
    <property type="entry name" value="ClC-type_chloride_channel"/>
</dbReference>
<dbReference type="PANTHER" id="PTHR43427">
    <property type="entry name" value="CHLORIDE CHANNEL PROTEIN CLC-E"/>
    <property type="match status" value="1"/>
</dbReference>
<evidence type="ECO:0000256" key="4">
    <source>
        <dbReference type="ARBA" id="ARBA00023136"/>
    </source>
</evidence>
<feature type="transmembrane region" description="Helical" evidence="5">
    <location>
        <begin position="266"/>
        <end position="283"/>
    </location>
</feature>
<feature type="transmembrane region" description="Helical" evidence="5">
    <location>
        <begin position="21"/>
        <end position="46"/>
    </location>
</feature>
<evidence type="ECO:0000313" key="7">
    <source>
        <dbReference type="Proteomes" id="UP000186705"/>
    </source>
</evidence>
<feature type="transmembrane region" description="Helical" evidence="5">
    <location>
        <begin position="222"/>
        <end position="246"/>
    </location>
</feature>
<gene>
    <name evidence="6" type="ORF">BO225_09565</name>
</gene>
<dbReference type="InterPro" id="IPR014743">
    <property type="entry name" value="Cl-channel_core"/>
</dbReference>
<keyword evidence="2 5" id="KW-0812">Transmembrane</keyword>
<dbReference type="Gene3D" id="1.10.3080.10">
    <property type="entry name" value="Clc chloride channel"/>
    <property type="match status" value="1"/>
</dbReference>
<dbReference type="STRING" id="1862672.BO225_09565"/>
<dbReference type="InterPro" id="IPR001807">
    <property type="entry name" value="ClC"/>
</dbReference>
<feature type="transmembrane region" description="Helical" evidence="5">
    <location>
        <begin position="337"/>
        <end position="360"/>
    </location>
</feature>
<accession>A0A1U7NKT8</accession>
<evidence type="ECO:0000256" key="5">
    <source>
        <dbReference type="SAM" id="Phobius"/>
    </source>
</evidence>
<dbReference type="Proteomes" id="UP000186705">
    <property type="component" value="Unassembled WGS sequence"/>
</dbReference>
<protein>
    <submittedName>
        <fullName evidence="6">Voltage-gated chloride channel protein</fullName>
    </submittedName>
</protein>
<dbReference type="GeneID" id="78276188"/>
<feature type="transmembrane region" description="Helical" evidence="5">
    <location>
        <begin position="380"/>
        <end position="398"/>
    </location>
</feature>
<proteinExistence type="predicted"/>
<comment type="caution">
    <text evidence="6">The sequence shown here is derived from an EMBL/GenBank/DDBJ whole genome shotgun (WGS) entry which is preliminary data.</text>
</comment>
<dbReference type="RefSeq" id="WP_076342034.1">
    <property type="nucleotide sequence ID" value="NZ_CAPDDE010000075.1"/>
</dbReference>